<dbReference type="AlphaFoldDB" id="A0A7W9AH40"/>
<dbReference type="RefSeq" id="WP_184016824.1">
    <property type="nucleotide sequence ID" value="NZ_JACIJC010000002.1"/>
</dbReference>
<keyword evidence="3" id="KW-1185">Reference proteome</keyword>
<evidence type="ECO:0000313" key="2">
    <source>
        <dbReference type="EMBL" id="MBB5685468.1"/>
    </source>
</evidence>
<organism evidence="2 3">
    <name type="scientific">Sphingobium boeckii</name>
    <dbReference type="NCBI Taxonomy" id="1082345"/>
    <lineage>
        <taxon>Bacteria</taxon>
        <taxon>Pseudomonadati</taxon>
        <taxon>Pseudomonadota</taxon>
        <taxon>Alphaproteobacteria</taxon>
        <taxon>Sphingomonadales</taxon>
        <taxon>Sphingomonadaceae</taxon>
        <taxon>Sphingobium</taxon>
    </lineage>
</organism>
<evidence type="ECO:0008006" key="4">
    <source>
        <dbReference type="Google" id="ProtNLM"/>
    </source>
</evidence>
<feature type="chain" id="PRO_5030534613" description="PEP-CTERM protein-sorting domain-containing protein" evidence="1">
    <location>
        <begin position="23"/>
        <end position="126"/>
    </location>
</feature>
<accession>A0A7W9AH40</accession>
<proteinExistence type="predicted"/>
<sequence>MMMKARFLAVIILSSGTHQACAAAYVAPSNNALAASIFNGGVRVAATSAPAVPIDVMAYTPPAPGPTIRQTGFAHDMSAPVAKIPPAAIVSAPLDNEMPEPQTWMLMMVGLAVVGRAMRQRARSFC</sequence>
<evidence type="ECO:0000313" key="3">
    <source>
        <dbReference type="Proteomes" id="UP000549617"/>
    </source>
</evidence>
<protein>
    <recommendedName>
        <fullName evidence="4">PEP-CTERM protein-sorting domain-containing protein</fullName>
    </recommendedName>
</protein>
<feature type="signal peptide" evidence="1">
    <location>
        <begin position="1"/>
        <end position="22"/>
    </location>
</feature>
<comment type="caution">
    <text evidence="2">The sequence shown here is derived from an EMBL/GenBank/DDBJ whole genome shotgun (WGS) entry which is preliminary data.</text>
</comment>
<dbReference type="Proteomes" id="UP000549617">
    <property type="component" value="Unassembled WGS sequence"/>
</dbReference>
<gene>
    <name evidence="2" type="ORF">FHS49_001476</name>
</gene>
<keyword evidence="1" id="KW-0732">Signal</keyword>
<name>A0A7W9AH40_9SPHN</name>
<evidence type="ECO:0000256" key="1">
    <source>
        <dbReference type="SAM" id="SignalP"/>
    </source>
</evidence>
<reference evidence="2 3" key="1">
    <citation type="submission" date="2020-08" db="EMBL/GenBank/DDBJ databases">
        <title>Genomic Encyclopedia of Type Strains, Phase IV (KMG-IV): sequencing the most valuable type-strain genomes for metagenomic binning, comparative biology and taxonomic classification.</title>
        <authorList>
            <person name="Goeker M."/>
        </authorList>
    </citation>
    <scope>NUCLEOTIDE SEQUENCE [LARGE SCALE GENOMIC DNA]</scope>
    <source>
        <strain evidence="2 3">DSM 25079</strain>
    </source>
</reference>
<dbReference type="EMBL" id="JACIJC010000002">
    <property type="protein sequence ID" value="MBB5685468.1"/>
    <property type="molecule type" value="Genomic_DNA"/>
</dbReference>